<name>A0A2T3FSA5_9FIRM</name>
<evidence type="ECO:0000313" key="3">
    <source>
        <dbReference type="EMBL" id="PST38131.1"/>
    </source>
</evidence>
<dbReference type="GeneID" id="77471648"/>
<evidence type="ECO:0000313" key="2">
    <source>
        <dbReference type="EMBL" id="MCB8610706.1"/>
    </source>
</evidence>
<dbReference type="EMBL" id="JAJDKZ010000023">
    <property type="protein sequence ID" value="MCB8610706.1"/>
    <property type="molecule type" value="Genomic_DNA"/>
</dbReference>
<comment type="caution">
    <text evidence="3">The sequence shown here is derived from an EMBL/GenBank/DDBJ whole genome shotgun (WGS) entry which is preliminary data.</text>
</comment>
<accession>A0A2T3FSA5</accession>
<sequence>MKKIIIYLFLMIFAFTLTGCRQVDKTANNFKGDIEIAWDDVKDDFNDIDQNIKKDTTYVSNIKGDDIQELTKTIQEGYDKIKGGVTQDNQEEAKKIYEAASRLQYIEENTDKKLTEEQKQVLELGKSMKTLMMHYYGNGDGDYDGAVDDVEQGLENIKGYTEDKWNDFKKQFD</sequence>
<dbReference type="RefSeq" id="WP_106988637.1">
    <property type="nucleotide sequence ID" value="NZ_DAWBWI010000302.1"/>
</dbReference>
<evidence type="ECO:0000313" key="4">
    <source>
        <dbReference type="Proteomes" id="UP000241201"/>
    </source>
</evidence>
<dbReference type="PROSITE" id="PS51257">
    <property type="entry name" value="PROKAR_LIPOPROTEIN"/>
    <property type="match status" value="1"/>
</dbReference>
<evidence type="ECO:0000256" key="1">
    <source>
        <dbReference type="SAM" id="SignalP"/>
    </source>
</evidence>
<evidence type="ECO:0008006" key="5">
    <source>
        <dbReference type="Google" id="ProtNLM"/>
    </source>
</evidence>
<reference evidence="4" key="1">
    <citation type="submission" date="2018-03" db="EMBL/GenBank/DDBJ databases">
        <title>Lachnoclostridium SNUG30370 gen.nov., sp.nov., isolated from human faeces.</title>
        <authorList>
            <person name="Seo B."/>
            <person name="Jeon K."/>
            <person name="Ko G."/>
        </authorList>
    </citation>
    <scope>NUCLEOTIDE SEQUENCE [LARGE SCALE GENOMIC DNA]</scope>
    <source>
        <strain evidence="4">SNUG30370</strain>
    </source>
</reference>
<keyword evidence="1" id="KW-0732">Signal</keyword>
<dbReference type="Proteomes" id="UP001198439">
    <property type="component" value="Unassembled WGS sequence"/>
</dbReference>
<dbReference type="EMBL" id="PYLP01000018">
    <property type="protein sequence ID" value="PST38131.1"/>
    <property type="molecule type" value="Genomic_DNA"/>
</dbReference>
<protein>
    <recommendedName>
        <fullName evidence="5">Lipoprotein</fullName>
    </recommendedName>
</protein>
<feature type="signal peptide" evidence="1">
    <location>
        <begin position="1"/>
        <end position="19"/>
    </location>
</feature>
<dbReference type="AlphaFoldDB" id="A0A2T3FSA5"/>
<gene>
    <name evidence="3" type="ORF">C7U55_11195</name>
    <name evidence="2" type="ORF">LJD69_08885</name>
</gene>
<organism evidence="3 4">
    <name type="scientific">Faecalibacillus faecis</name>
    <dbReference type="NCBI Taxonomy" id="1982628"/>
    <lineage>
        <taxon>Bacteria</taxon>
        <taxon>Bacillati</taxon>
        <taxon>Bacillota</taxon>
        <taxon>Erysipelotrichia</taxon>
        <taxon>Erysipelotrichales</taxon>
        <taxon>Coprobacillaceae</taxon>
        <taxon>Faecalibacillus</taxon>
    </lineage>
</organism>
<proteinExistence type="predicted"/>
<keyword evidence="4" id="KW-1185">Reference proteome</keyword>
<reference evidence="2" key="3">
    <citation type="submission" date="2021-10" db="EMBL/GenBank/DDBJ databases">
        <title>Collection of gut derived symbiotic bacterial strains cultured from healthy donors.</title>
        <authorList>
            <person name="Lin H."/>
            <person name="Littmann E."/>
            <person name="Kohout C."/>
            <person name="Pamer E.G."/>
        </authorList>
    </citation>
    <scope>NUCLEOTIDE SEQUENCE</scope>
    <source>
        <strain evidence="2">DFI.4.48</strain>
    </source>
</reference>
<dbReference type="Proteomes" id="UP000241201">
    <property type="component" value="Unassembled WGS sequence"/>
</dbReference>
<reference evidence="3" key="2">
    <citation type="journal article" date="2019" name="Int. J. Syst. Evol. Microbiol.">
        <title>Faecalibacillus intestinalis gen. nov., sp. nov. and Faecalibacillus faecis sp. nov., isolated from human faeces.</title>
        <authorList>
            <person name="Seo B."/>
            <person name="Jeon K."/>
            <person name="Baek I."/>
            <person name="Lee Y.M."/>
            <person name="Baek K."/>
            <person name="Ko G."/>
        </authorList>
    </citation>
    <scope>NUCLEOTIDE SEQUENCE</scope>
    <source>
        <strain evidence="3">SNUG30370</strain>
    </source>
</reference>
<feature type="chain" id="PRO_5039627034" description="Lipoprotein" evidence="1">
    <location>
        <begin position="20"/>
        <end position="173"/>
    </location>
</feature>